<dbReference type="GO" id="GO:0005886">
    <property type="term" value="C:plasma membrane"/>
    <property type="evidence" value="ECO:0007669"/>
    <property type="project" value="UniProtKB-SubCell"/>
</dbReference>
<dbReference type="OrthoDB" id="243583at2"/>
<name>A0A5C6CBV6_9BACT</name>
<feature type="transmembrane region" description="Helical" evidence="6">
    <location>
        <begin position="12"/>
        <end position="31"/>
    </location>
</feature>
<keyword evidence="8" id="KW-1185">Reference proteome</keyword>
<keyword evidence="5 6" id="KW-0472">Membrane</keyword>
<keyword evidence="2" id="KW-1003">Cell membrane</keyword>
<comment type="caution">
    <text evidence="7">The sequence shown here is derived from an EMBL/GenBank/DDBJ whole genome shotgun (WGS) entry which is preliminary data.</text>
</comment>
<feature type="transmembrane region" description="Helical" evidence="6">
    <location>
        <begin position="293"/>
        <end position="315"/>
    </location>
</feature>
<accession>A0A5C6CBV6</accession>
<dbReference type="Proteomes" id="UP000316304">
    <property type="component" value="Unassembled WGS sequence"/>
</dbReference>
<organism evidence="7 8">
    <name type="scientific">Novipirellula galeiformis</name>
    <dbReference type="NCBI Taxonomy" id="2528004"/>
    <lineage>
        <taxon>Bacteria</taxon>
        <taxon>Pseudomonadati</taxon>
        <taxon>Planctomycetota</taxon>
        <taxon>Planctomycetia</taxon>
        <taxon>Pirellulales</taxon>
        <taxon>Pirellulaceae</taxon>
        <taxon>Novipirellula</taxon>
    </lineage>
</organism>
<evidence type="ECO:0000256" key="6">
    <source>
        <dbReference type="SAM" id="Phobius"/>
    </source>
</evidence>
<feature type="transmembrane region" description="Helical" evidence="6">
    <location>
        <begin position="321"/>
        <end position="339"/>
    </location>
</feature>
<feature type="transmembrane region" description="Helical" evidence="6">
    <location>
        <begin position="119"/>
        <end position="136"/>
    </location>
</feature>
<feature type="transmembrane region" description="Helical" evidence="6">
    <location>
        <begin position="51"/>
        <end position="77"/>
    </location>
</feature>
<reference evidence="7 8" key="1">
    <citation type="submission" date="2019-02" db="EMBL/GenBank/DDBJ databases">
        <title>Deep-cultivation of Planctomycetes and their phenomic and genomic characterization uncovers novel biology.</title>
        <authorList>
            <person name="Wiegand S."/>
            <person name="Jogler M."/>
            <person name="Boedeker C."/>
            <person name="Pinto D."/>
            <person name="Vollmers J."/>
            <person name="Rivas-Marin E."/>
            <person name="Kohn T."/>
            <person name="Peeters S.H."/>
            <person name="Heuer A."/>
            <person name="Rast P."/>
            <person name="Oberbeckmann S."/>
            <person name="Bunk B."/>
            <person name="Jeske O."/>
            <person name="Meyerdierks A."/>
            <person name="Storesund J.E."/>
            <person name="Kallscheuer N."/>
            <person name="Luecker S."/>
            <person name="Lage O.M."/>
            <person name="Pohl T."/>
            <person name="Merkel B.J."/>
            <person name="Hornburger P."/>
            <person name="Mueller R.-W."/>
            <person name="Bruemmer F."/>
            <person name="Labrenz M."/>
            <person name="Spormann A.M."/>
            <person name="Op Den Camp H."/>
            <person name="Overmann J."/>
            <person name="Amann R."/>
            <person name="Jetten M.S.M."/>
            <person name="Mascher T."/>
            <person name="Medema M.H."/>
            <person name="Devos D.P."/>
            <person name="Kaster A.-K."/>
            <person name="Ovreas L."/>
            <person name="Rohde M."/>
            <person name="Galperin M.Y."/>
            <person name="Jogler C."/>
        </authorList>
    </citation>
    <scope>NUCLEOTIDE SEQUENCE [LARGE SCALE GENOMIC DNA]</scope>
    <source>
        <strain evidence="7 8">Pla52o</strain>
    </source>
</reference>
<evidence type="ECO:0000313" key="7">
    <source>
        <dbReference type="EMBL" id="TWU21515.1"/>
    </source>
</evidence>
<dbReference type="SUPFAM" id="SSF103481">
    <property type="entry name" value="Multidrug resistance efflux transporter EmrE"/>
    <property type="match status" value="1"/>
</dbReference>
<protein>
    <submittedName>
        <fullName evidence="7">EamA-like transporter family protein</fullName>
    </submittedName>
</protein>
<dbReference type="RefSeq" id="WP_146595845.1">
    <property type="nucleotide sequence ID" value="NZ_SJPT01000006.1"/>
</dbReference>
<feature type="transmembrane region" description="Helical" evidence="6">
    <location>
        <begin position="253"/>
        <end position="272"/>
    </location>
</feature>
<dbReference type="PANTHER" id="PTHR42920:SF5">
    <property type="entry name" value="EAMA DOMAIN-CONTAINING PROTEIN"/>
    <property type="match status" value="1"/>
</dbReference>
<evidence type="ECO:0000256" key="4">
    <source>
        <dbReference type="ARBA" id="ARBA00022989"/>
    </source>
</evidence>
<dbReference type="AlphaFoldDB" id="A0A5C6CBV6"/>
<evidence type="ECO:0000313" key="8">
    <source>
        <dbReference type="Proteomes" id="UP000316304"/>
    </source>
</evidence>
<evidence type="ECO:0000256" key="2">
    <source>
        <dbReference type="ARBA" id="ARBA00022475"/>
    </source>
</evidence>
<evidence type="ECO:0000256" key="5">
    <source>
        <dbReference type="ARBA" id="ARBA00023136"/>
    </source>
</evidence>
<dbReference type="EMBL" id="SJPT01000006">
    <property type="protein sequence ID" value="TWU21515.1"/>
    <property type="molecule type" value="Genomic_DNA"/>
</dbReference>
<feature type="transmembrane region" description="Helical" evidence="6">
    <location>
        <begin position="185"/>
        <end position="205"/>
    </location>
</feature>
<sequence>MNQEFTASDRRRAILALVLVNAMWGASFPIMKALNLQIDGHFGVTQWTASGWLRVSSAGWLIGMRFGMAFLLLVLLLRGMLARVQWPHLLAGAAIGFLFCCGLLLQVMGLATIPASRSGFLTSLVVIITPMMNTLVRKRLPRRCVILGALVAVIGVATLTGLIAIENGQVSLAKDAFAQWTHGDTLTTVATLFFSAQILLIDVFGKRYESVLFTPSMFATTSIFAFAVFGCSSFYVPEVASGGWIGLASEPRFYFLLAVLCVFPSLVAFMWMNKYQPRLTAGQAAVIYTLEPLFASTWAMFCPAIISAMCAIHYANESFSMPLLAGGSLVMLANVLALWPERKTTTRDIVLQAKGEE</sequence>
<gene>
    <name evidence="7" type="ORF">Pla52o_37020</name>
</gene>
<dbReference type="InterPro" id="IPR051258">
    <property type="entry name" value="Diverse_Substrate_Transporter"/>
</dbReference>
<feature type="transmembrane region" description="Helical" evidence="6">
    <location>
        <begin position="145"/>
        <end position="165"/>
    </location>
</feature>
<comment type="subcellular location">
    <subcellularLocation>
        <location evidence="1">Cell membrane</location>
        <topology evidence="1">Multi-pass membrane protein</topology>
    </subcellularLocation>
</comment>
<dbReference type="PANTHER" id="PTHR42920">
    <property type="entry name" value="OS03G0707200 PROTEIN-RELATED"/>
    <property type="match status" value="1"/>
</dbReference>
<evidence type="ECO:0000256" key="1">
    <source>
        <dbReference type="ARBA" id="ARBA00004651"/>
    </source>
</evidence>
<feature type="transmembrane region" description="Helical" evidence="6">
    <location>
        <begin position="89"/>
        <end position="113"/>
    </location>
</feature>
<evidence type="ECO:0000256" key="3">
    <source>
        <dbReference type="ARBA" id="ARBA00022692"/>
    </source>
</evidence>
<proteinExistence type="predicted"/>
<feature type="transmembrane region" description="Helical" evidence="6">
    <location>
        <begin position="217"/>
        <end position="237"/>
    </location>
</feature>
<keyword evidence="3 6" id="KW-0812">Transmembrane</keyword>
<keyword evidence="4 6" id="KW-1133">Transmembrane helix</keyword>
<dbReference type="InterPro" id="IPR037185">
    <property type="entry name" value="EmrE-like"/>
</dbReference>